<evidence type="ECO:0000313" key="1">
    <source>
        <dbReference type="EMBL" id="KAG2079662.1"/>
    </source>
</evidence>
<comment type="caution">
    <text evidence="1">The sequence shown here is derived from an EMBL/GenBank/DDBJ whole genome shotgun (WGS) entry which is preliminary data.</text>
</comment>
<accession>A0A9P7JKE1</accession>
<sequence length="201" mass="22888">MESSSSPAAPTATFTHEVFLLSSKKPAFHQILLMLYRNLLQRSKVLVRYSRVFDDALREANLRTRLSQSHGLHNHLRLPYVMVDAQNLFWKNDEDENMHPALLNKKDAFCVRCDLDRSTFLISTSRGRDWRRTVCHTRSIRSGEPSGTSPLALTVLFLSEPFRTFVTAAAISPVGRYSEFFMRRGDSGGRNVLLVFTSVPP</sequence>
<dbReference type="EMBL" id="JABBWM010000693">
    <property type="protein sequence ID" value="KAG2079662.1"/>
    <property type="molecule type" value="Genomic_DNA"/>
</dbReference>
<dbReference type="GeneID" id="64691729"/>
<name>A0A9P7JKE1_9AGAM</name>
<protein>
    <submittedName>
        <fullName evidence="1">Uncharacterized protein</fullName>
    </submittedName>
</protein>
<dbReference type="AlphaFoldDB" id="A0A9P7JKE1"/>
<dbReference type="Proteomes" id="UP000823399">
    <property type="component" value="Unassembled WGS sequence"/>
</dbReference>
<dbReference type="RefSeq" id="XP_041284033.1">
    <property type="nucleotide sequence ID" value="XM_041429470.1"/>
</dbReference>
<reference evidence="1" key="1">
    <citation type="journal article" date="2020" name="New Phytol.">
        <title>Comparative genomics reveals dynamic genome evolution in host specialist ectomycorrhizal fungi.</title>
        <authorList>
            <person name="Lofgren L.A."/>
            <person name="Nguyen N.H."/>
            <person name="Vilgalys R."/>
            <person name="Ruytinx J."/>
            <person name="Liao H.L."/>
            <person name="Branco S."/>
            <person name="Kuo A."/>
            <person name="LaButti K."/>
            <person name="Lipzen A."/>
            <person name="Andreopoulos W."/>
            <person name="Pangilinan J."/>
            <person name="Riley R."/>
            <person name="Hundley H."/>
            <person name="Na H."/>
            <person name="Barry K."/>
            <person name="Grigoriev I.V."/>
            <person name="Stajich J.E."/>
            <person name="Kennedy P.G."/>
        </authorList>
    </citation>
    <scope>NUCLEOTIDE SEQUENCE</scope>
    <source>
        <strain evidence="1">FC423</strain>
    </source>
</reference>
<organism evidence="1 2">
    <name type="scientific">Suillus discolor</name>
    <dbReference type="NCBI Taxonomy" id="1912936"/>
    <lineage>
        <taxon>Eukaryota</taxon>
        <taxon>Fungi</taxon>
        <taxon>Dikarya</taxon>
        <taxon>Basidiomycota</taxon>
        <taxon>Agaricomycotina</taxon>
        <taxon>Agaricomycetes</taxon>
        <taxon>Agaricomycetidae</taxon>
        <taxon>Boletales</taxon>
        <taxon>Suillineae</taxon>
        <taxon>Suillaceae</taxon>
        <taxon>Suillus</taxon>
    </lineage>
</organism>
<gene>
    <name evidence="1" type="ORF">F5147DRAFT_378989</name>
</gene>
<evidence type="ECO:0000313" key="2">
    <source>
        <dbReference type="Proteomes" id="UP000823399"/>
    </source>
</evidence>
<proteinExistence type="predicted"/>
<keyword evidence="2" id="KW-1185">Reference proteome</keyword>
<dbReference type="OrthoDB" id="2690231at2759"/>